<protein>
    <submittedName>
        <fullName evidence="1">Uncharacterized protein</fullName>
    </submittedName>
</protein>
<name>A0A026VWH4_OOCBI</name>
<evidence type="ECO:0000313" key="1">
    <source>
        <dbReference type="EMBL" id="EZA48020.1"/>
    </source>
</evidence>
<dbReference type="Proteomes" id="UP000053097">
    <property type="component" value="Unassembled WGS sequence"/>
</dbReference>
<gene>
    <name evidence="1" type="ORF">X777_14461</name>
</gene>
<proteinExistence type="predicted"/>
<sequence>MRGRGDKEDLMEKGGEAWRRWGIGIDENLTIEERRMRWRLLERAKGKIVKVENRKMEIDGVEWIWDEREQELMKKK</sequence>
<reference evidence="1 2" key="1">
    <citation type="journal article" date="2014" name="Curr. Biol.">
        <title>The genome of the clonal raider ant Cerapachys biroi.</title>
        <authorList>
            <person name="Oxley P.R."/>
            <person name="Ji L."/>
            <person name="Fetter-Pruneda I."/>
            <person name="McKenzie S.K."/>
            <person name="Li C."/>
            <person name="Hu H."/>
            <person name="Zhang G."/>
            <person name="Kronauer D.J."/>
        </authorList>
    </citation>
    <scope>NUCLEOTIDE SEQUENCE [LARGE SCALE GENOMIC DNA]</scope>
</reference>
<keyword evidence="2" id="KW-1185">Reference proteome</keyword>
<evidence type="ECO:0000313" key="2">
    <source>
        <dbReference type="Proteomes" id="UP000053097"/>
    </source>
</evidence>
<accession>A0A026VWH4</accession>
<dbReference type="AlphaFoldDB" id="A0A026VWH4"/>
<organism evidence="1 2">
    <name type="scientific">Ooceraea biroi</name>
    <name type="common">Clonal raider ant</name>
    <name type="synonym">Cerapachys biroi</name>
    <dbReference type="NCBI Taxonomy" id="2015173"/>
    <lineage>
        <taxon>Eukaryota</taxon>
        <taxon>Metazoa</taxon>
        <taxon>Ecdysozoa</taxon>
        <taxon>Arthropoda</taxon>
        <taxon>Hexapoda</taxon>
        <taxon>Insecta</taxon>
        <taxon>Pterygota</taxon>
        <taxon>Neoptera</taxon>
        <taxon>Endopterygota</taxon>
        <taxon>Hymenoptera</taxon>
        <taxon>Apocrita</taxon>
        <taxon>Aculeata</taxon>
        <taxon>Formicoidea</taxon>
        <taxon>Formicidae</taxon>
        <taxon>Dorylinae</taxon>
        <taxon>Ooceraea</taxon>
    </lineage>
</organism>
<dbReference type="EMBL" id="KK107712">
    <property type="protein sequence ID" value="EZA48020.1"/>
    <property type="molecule type" value="Genomic_DNA"/>
</dbReference>